<dbReference type="AlphaFoldDB" id="A0A7J7WM10"/>
<gene>
    <name evidence="1" type="ORF">mPipKuh1_007982</name>
</gene>
<evidence type="ECO:0000313" key="2">
    <source>
        <dbReference type="Proteomes" id="UP000558488"/>
    </source>
</evidence>
<organism evidence="1 2">
    <name type="scientific">Pipistrellus kuhlii</name>
    <name type="common">Kuhl's pipistrelle</name>
    <dbReference type="NCBI Taxonomy" id="59472"/>
    <lineage>
        <taxon>Eukaryota</taxon>
        <taxon>Metazoa</taxon>
        <taxon>Chordata</taxon>
        <taxon>Craniata</taxon>
        <taxon>Vertebrata</taxon>
        <taxon>Euteleostomi</taxon>
        <taxon>Mammalia</taxon>
        <taxon>Eutheria</taxon>
        <taxon>Laurasiatheria</taxon>
        <taxon>Chiroptera</taxon>
        <taxon>Yangochiroptera</taxon>
        <taxon>Vespertilionidae</taxon>
        <taxon>Pipistrellus</taxon>
    </lineage>
</organism>
<dbReference type="Proteomes" id="UP000558488">
    <property type="component" value="Unassembled WGS sequence"/>
</dbReference>
<accession>A0A7J7WM10</accession>
<comment type="caution">
    <text evidence="1">The sequence shown here is derived from an EMBL/GenBank/DDBJ whole genome shotgun (WGS) entry which is preliminary data.</text>
</comment>
<name>A0A7J7WM10_PIPKU</name>
<keyword evidence="2" id="KW-1185">Reference proteome</keyword>
<sequence length="135" mass="15570">MPQIDPTVPSSRNCSQQDPNLWEEINTVQIPMKQSERGGQDHARKTEVGVFLIFGPVHTRCSTMVHSGLSLHLVEFQAISKLESLPEIQEWVSKMDQWKRFQCMEKLGLARAPERNQAVTQQLKKYLWIGCHEQI</sequence>
<dbReference type="EMBL" id="JACAGB010000010">
    <property type="protein sequence ID" value="KAF6338260.1"/>
    <property type="molecule type" value="Genomic_DNA"/>
</dbReference>
<proteinExistence type="predicted"/>
<reference evidence="1 2" key="1">
    <citation type="journal article" date="2020" name="Nature">
        <title>Six reference-quality genomes reveal evolution of bat adaptations.</title>
        <authorList>
            <person name="Jebb D."/>
            <person name="Huang Z."/>
            <person name="Pippel M."/>
            <person name="Hughes G.M."/>
            <person name="Lavrichenko K."/>
            <person name="Devanna P."/>
            <person name="Winkler S."/>
            <person name="Jermiin L.S."/>
            <person name="Skirmuntt E.C."/>
            <person name="Katzourakis A."/>
            <person name="Burkitt-Gray L."/>
            <person name="Ray D.A."/>
            <person name="Sullivan K.A.M."/>
            <person name="Roscito J.G."/>
            <person name="Kirilenko B.M."/>
            <person name="Davalos L.M."/>
            <person name="Corthals A.P."/>
            <person name="Power M.L."/>
            <person name="Jones G."/>
            <person name="Ransome R.D."/>
            <person name="Dechmann D.K.N."/>
            <person name="Locatelli A.G."/>
            <person name="Puechmaille S.J."/>
            <person name="Fedrigo O."/>
            <person name="Jarvis E.D."/>
            <person name="Hiller M."/>
            <person name="Vernes S.C."/>
            <person name="Myers E.W."/>
            <person name="Teeling E.C."/>
        </authorList>
    </citation>
    <scope>NUCLEOTIDE SEQUENCE [LARGE SCALE GENOMIC DNA]</scope>
    <source>
        <strain evidence="1">MPipKuh1</strain>
        <tissue evidence="1">Flight muscle</tissue>
    </source>
</reference>
<protein>
    <submittedName>
        <fullName evidence="1">Uncharacterized protein</fullName>
    </submittedName>
</protein>
<evidence type="ECO:0000313" key="1">
    <source>
        <dbReference type="EMBL" id="KAF6338260.1"/>
    </source>
</evidence>